<keyword evidence="3" id="KW-1185">Reference proteome</keyword>
<evidence type="ECO:0000256" key="1">
    <source>
        <dbReference type="SAM" id="MobiDB-lite"/>
    </source>
</evidence>
<feature type="compositionally biased region" description="Basic residues" evidence="1">
    <location>
        <begin position="43"/>
        <end position="53"/>
    </location>
</feature>
<feature type="compositionally biased region" description="Basic and acidic residues" evidence="1">
    <location>
        <begin position="281"/>
        <end position="296"/>
    </location>
</feature>
<feature type="region of interest" description="Disordered" evidence="1">
    <location>
        <begin position="1"/>
        <end position="195"/>
    </location>
</feature>
<evidence type="ECO:0000313" key="3">
    <source>
        <dbReference type="Proteomes" id="UP000266841"/>
    </source>
</evidence>
<feature type="compositionally biased region" description="Basic and acidic residues" evidence="1">
    <location>
        <begin position="65"/>
        <end position="78"/>
    </location>
</feature>
<accession>K0T7G0</accession>
<proteinExistence type="predicted"/>
<evidence type="ECO:0000313" key="2">
    <source>
        <dbReference type="EMBL" id="EJK73059.1"/>
    </source>
</evidence>
<comment type="caution">
    <text evidence="2">The sequence shown here is derived from an EMBL/GenBank/DDBJ whole genome shotgun (WGS) entry which is preliminary data.</text>
</comment>
<organism evidence="2 3">
    <name type="scientific">Thalassiosira oceanica</name>
    <name type="common">Marine diatom</name>
    <dbReference type="NCBI Taxonomy" id="159749"/>
    <lineage>
        <taxon>Eukaryota</taxon>
        <taxon>Sar</taxon>
        <taxon>Stramenopiles</taxon>
        <taxon>Ochrophyta</taxon>
        <taxon>Bacillariophyta</taxon>
        <taxon>Coscinodiscophyceae</taxon>
        <taxon>Thalassiosirophycidae</taxon>
        <taxon>Thalassiosirales</taxon>
        <taxon>Thalassiosiraceae</taxon>
        <taxon>Thalassiosira</taxon>
    </lineage>
</organism>
<name>K0T7G0_THAOC</name>
<gene>
    <name evidence="2" type="ORF">THAOC_05342</name>
</gene>
<protein>
    <submittedName>
        <fullName evidence="2">Uncharacterized protein</fullName>
    </submittedName>
</protein>
<sequence length="296" mass="32002">MGAAEQDADYSSRGKGQRRAGHSPPRPGGNGASRRDATIKLPRCGRWRVHQGGKRQEEGQAAGITERRKGLQRREGRTVIDVGGGESPVRTGWIRVRTRRRDARPSDDNGRRTGWTRDVRERDDATREGRGIVGESGPETEDPLVESYSELQSSIGRPPTEAQHESATTFTDRRSSQISAGDVNGRGQAGGALGNRNYRSAVQHNVRTSPVHCRRFRRRDGAAAGGVLAPLGCHVRLAVLTRGVPSTLQALPTIFCASVKAHGGAARYTGISKISETFSSRPRDGPRAAREGTADD</sequence>
<feature type="compositionally biased region" description="Basic and acidic residues" evidence="1">
    <location>
        <begin position="103"/>
        <end position="130"/>
    </location>
</feature>
<dbReference type="Proteomes" id="UP000266841">
    <property type="component" value="Unassembled WGS sequence"/>
</dbReference>
<feature type="region of interest" description="Disordered" evidence="1">
    <location>
        <begin position="277"/>
        <end position="296"/>
    </location>
</feature>
<dbReference type="EMBL" id="AGNL01004898">
    <property type="protein sequence ID" value="EJK73059.1"/>
    <property type="molecule type" value="Genomic_DNA"/>
</dbReference>
<dbReference type="AlphaFoldDB" id="K0T7G0"/>
<reference evidence="2 3" key="1">
    <citation type="journal article" date="2012" name="Genome Biol.">
        <title>Genome and low-iron response of an oceanic diatom adapted to chronic iron limitation.</title>
        <authorList>
            <person name="Lommer M."/>
            <person name="Specht M."/>
            <person name="Roy A.S."/>
            <person name="Kraemer L."/>
            <person name="Andreson R."/>
            <person name="Gutowska M.A."/>
            <person name="Wolf J."/>
            <person name="Bergner S.V."/>
            <person name="Schilhabel M.B."/>
            <person name="Klostermeier U.C."/>
            <person name="Beiko R.G."/>
            <person name="Rosenstiel P."/>
            <person name="Hippler M."/>
            <person name="Laroche J."/>
        </authorList>
    </citation>
    <scope>NUCLEOTIDE SEQUENCE [LARGE SCALE GENOMIC DNA]</scope>
    <source>
        <strain evidence="2 3">CCMP1005</strain>
    </source>
</reference>